<proteinExistence type="predicted"/>
<sequence>MPPLPSEIWRDIIRFATSIPVYFETYPDPNDWPNTCIPDGYMASIKTKKFLSLVSHQFNRITSEFFCEIIYLEEPIQARRLADILDDLAKIQDCYPGNWTRHLFIRVSITSVATHLIRILRHCSRLVGFSWVWHGSWQEGNWDSEQTKMLAAIPSGVQYLDSNGMIVRKSAANTFFTGLSLSLIAMRISKPLVDQTGLVEVPLPHLTHLDLSYLRPEWFASIQNWGLRSLTSLSVSHVQINSPFYRLLKAVGTSLASLRFGAGIASDNSFSDIFTLLPVLEKLTYQFHDNLIRAWSDIHHHSTLCHVTCNVRNIPIATDYYLIREDLWRVVVDHFTDIDRQRFPALTMWSYVGCENCRIFQ</sequence>
<evidence type="ECO:0008006" key="3">
    <source>
        <dbReference type="Google" id="ProtNLM"/>
    </source>
</evidence>
<dbReference type="OrthoDB" id="3256525at2759"/>
<dbReference type="Proteomes" id="UP000294933">
    <property type="component" value="Unassembled WGS sequence"/>
</dbReference>
<name>A0A4Y7QK07_9AGAM</name>
<gene>
    <name evidence="1" type="ORF">BD410DRAFT_800215</name>
</gene>
<dbReference type="SUPFAM" id="SSF52058">
    <property type="entry name" value="L domain-like"/>
    <property type="match status" value="1"/>
</dbReference>
<protein>
    <recommendedName>
        <fullName evidence="3">F-box domain-containing protein</fullName>
    </recommendedName>
</protein>
<evidence type="ECO:0000313" key="2">
    <source>
        <dbReference type="Proteomes" id="UP000294933"/>
    </source>
</evidence>
<dbReference type="Gene3D" id="3.80.10.10">
    <property type="entry name" value="Ribonuclease Inhibitor"/>
    <property type="match status" value="1"/>
</dbReference>
<accession>A0A4Y7QK07</accession>
<dbReference type="AlphaFoldDB" id="A0A4Y7QK07"/>
<reference evidence="1 2" key="1">
    <citation type="submission" date="2018-06" db="EMBL/GenBank/DDBJ databases">
        <title>A transcriptomic atlas of mushroom development highlights an independent origin of complex multicellularity.</title>
        <authorList>
            <consortium name="DOE Joint Genome Institute"/>
            <person name="Krizsan K."/>
            <person name="Almasi E."/>
            <person name="Merenyi Z."/>
            <person name="Sahu N."/>
            <person name="Viragh M."/>
            <person name="Koszo T."/>
            <person name="Mondo S."/>
            <person name="Kiss B."/>
            <person name="Balint B."/>
            <person name="Kues U."/>
            <person name="Barry K."/>
            <person name="Hegedus J.C."/>
            <person name="Henrissat B."/>
            <person name="Johnson J."/>
            <person name="Lipzen A."/>
            <person name="Ohm R."/>
            <person name="Nagy I."/>
            <person name="Pangilinan J."/>
            <person name="Yan J."/>
            <person name="Xiong Y."/>
            <person name="Grigoriev I.V."/>
            <person name="Hibbett D.S."/>
            <person name="Nagy L.G."/>
        </authorList>
    </citation>
    <scope>NUCLEOTIDE SEQUENCE [LARGE SCALE GENOMIC DNA]</scope>
    <source>
        <strain evidence="1 2">SZMC22713</strain>
    </source>
</reference>
<evidence type="ECO:0000313" key="1">
    <source>
        <dbReference type="EMBL" id="TDL27169.1"/>
    </source>
</evidence>
<dbReference type="InterPro" id="IPR032675">
    <property type="entry name" value="LRR_dom_sf"/>
</dbReference>
<keyword evidence="2" id="KW-1185">Reference proteome</keyword>
<dbReference type="EMBL" id="ML170160">
    <property type="protein sequence ID" value="TDL27169.1"/>
    <property type="molecule type" value="Genomic_DNA"/>
</dbReference>
<dbReference type="VEuPathDB" id="FungiDB:BD410DRAFT_800215"/>
<organism evidence="1 2">
    <name type="scientific">Rickenella mellea</name>
    <dbReference type="NCBI Taxonomy" id="50990"/>
    <lineage>
        <taxon>Eukaryota</taxon>
        <taxon>Fungi</taxon>
        <taxon>Dikarya</taxon>
        <taxon>Basidiomycota</taxon>
        <taxon>Agaricomycotina</taxon>
        <taxon>Agaricomycetes</taxon>
        <taxon>Hymenochaetales</taxon>
        <taxon>Rickenellaceae</taxon>
        <taxon>Rickenella</taxon>
    </lineage>
</organism>